<evidence type="ECO:0000256" key="1">
    <source>
        <dbReference type="SAM" id="MobiDB-lite"/>
    </source>
</evidence>
<feature type="compositionally biased region" description="Polar residues" evidence="1">
    <location>
        <begin position="103"/>
        <end position="112"/>
    </location>
</feature>
<evidence type="ECO:0000313" key="2">
    <source>
        <dbReference type="EMBL" id="SMY26427.1"/>
    </source>
</evidence>
<gene>
    <name evidence="2" type="ORF">ZT1A5_G7870</name>
</gene>
<proteinExistence type="predicted"/>
<dbReference type="AlphaFoldDB" id="A0A1Y6LPW7"/>
<accession>A0A1Y6LPW7</accession>
<protein>
    <submittedName>
        <fullName evidence="2">Uncharacterized protein</fullName>
    </submittedName>
</protein>
<name>A0A1Y6LPW7_ZYMTR</name>
<organism evidence="2 3">
    <name type="scientific">Zymoseptoria tritici ST99CH_1A5</name>
    <dbReference type="NCBI Taxonomy" id="1276529"/>
    <lineage>
        <taxon>Eukaryota</taxon>
        <taxon>Fungi</taxon>
        <taxon>Dikarya</taxon>
        <taxon>Ascomycota</taxon>
        <taxon>Pezizomycotina</taxon>
        <taxon>Dothideomycetes</taxon>
        <taxon>Dothideomycetidae</taxon>
        <taxon>Mycosphaerellales</taxon>
        <taxon>Mycosphaerellaceae</taxon>
        <taxon>Zymoseptoria</taxon>
    </lineage>
</organism>
<reference evidence="2 3" key="1">
    <citation type="submission" date="2016-10" db="EMBL/GenBank/DDBJ databases">
        <authorList>
            <person name="Varghese N."/>
        </authorList>
    </citation>
    <scope>NUCLEOTIDE SEQUENCE [LARGE SCALE GENOMIC DNA]</scope>
</reference>
<dbReference type="Proteomes" id="UP000215453">
    <property type="component" value="Chromosome 7"/>
</dbReference>
<evidence type="ECO:0000313" key="3">
    <source>
        <dbReference type="Proteomes" id="UP000215453"/>
    </source>
</evidence>
<feature type="region of interest" description="Disordered" evidence="1">
    <location>
        <begin position="103"/>
        <end position="127"/>
    </location>
</feature>
<dbReference type="EMBL" id="LT882682">
    <property type="protein sequence ID" value="SMY26427.1"/>
    <property type="molecule type" value="Genomic_DNA"/>
</dbReference>
<sequence length="154" mass="17342">MNPWYRQRKPFRRQMLDHIIAKFVGKVEEETGSGSVIMPSPPLLLRGNDERADFIRFLRLLHGLVQADPKARDLAMRSVYFLEVHPKREKTLFTVSHTAATMPTIEQNSSNAKGPLESRTAEGHAEDGSATVFVSELSSDWTVVDIEDTQSTVC</sequence>